<dbReference type="Pfam" id="PF01764">
    <property type="entry name" value="Lipase_3"/>
    <property type="match status" value="1"/>
</dbReference>
<evidence type="ECO:0000313" key="3">
    <source>
        <dbReference type="Proteomes" id="UP000799777"/>
    </source>
</evidence>
<proteinExistence type="predicted"/>
<dbReference type="Gene3D" id="3.40.50.1820">
    <property type="entry name" value="alpha/beta hydrolase"/>
    <property type="match status" value="1"/>
</dbReference>
<evidence type="ECO:0000259" key="1">
    <source>
        <dbReference type="Pfam" id="PF01764"/>
    </source>
</evidence>
<name>A0A9P4HJ32_9PLEO</name>
<dbReference type="GO" id="GO:0006629">
    <property type="term" value="P:lipid metabolic process"/>
    <property type="evidence" value="ECO:0007669"/>
    <property type="project" value="InterPro"/>
</dbReference>
<protein>
    <recommendedName>
        <fullName evidence="1">Fungal lipase-type domain-containing protein</fullName>
    </recommendedName>
</protein>
<dbReference type="Proteomes" id="UP000799777">
    <property type="component" value="Unassembled WGS sequence"/>
</dbReference>
<dbReference type="InterPro" id="IPR002921">
    <property type="entry name" value="Fungal_lipase-type"/>
</dbReference>
<evidence type="ECO:0000313" key="2">
    <source>
        <dbReference type="EMBL" id="KAF2034490.1"/>
    </source>
</evidence>
<dbReference type="EMBL" id="ML978161">
    <property type="protein sequence ID" value="KAF2034490.1"/>
    <property type="molecule type" value="Genomic_DNA"/>
</dbReference>
<gene>
    <name evidence="2" type="ORF">EK21DRAFT_97575</name>
</gene>
<accession>A0A9P4HJ32</accession>
<dbReference type="InterPro" id="IPR029058">
    <property type="entry name" value="AB_hydrolase_fold"/>
</dbReference>
<dbReference type="OrthoDB" id="426718at2759"/>
<reference evidence="2" key="1">
    <citation type="journal article" date="2020" name="Stud. Mycol.">
        <title>101 Dothideomycetes genomes: a test case for predicting lifestyles and emergence of pathogens.</title>
        <authorList>
            <person name="Haridas S."/>
            <person name="Albert R."/>
            <person name="Binder M."/>
            <person name="Bloem J."/>
            <person name="Labutti K."/>
            <person name="Salamov A."/>
            <person name="Andreopoulos B."/>
            <person name="Baker S."/>
            <person name="Barry K."/>
            <person name="Bills G."/>
            <person name="Bluhm B."/>
            <person name="Cannon C."/>
            <person name="Castanera R."/>
            <person name="Culley D."/>
            <person name="Daum C."/>
            <person name="Ezra D."/>
            <person name="Gonzalez J."/>
            <person name="Henrissat B."/>
            <person name="Kuo A."/>
            <person name="Liang C."/>
            <person name="Lipzen A."/>
            <person name="Lutzoni F."/>
            <person name="Magnuson J."/>
            <person name="Mondo S."/>
            <person name="Nolan M."/>
            <person name="Ohm R."/>
            <person name="Pangilinan J."/>
            <person name="Park H.-J."/>
            <person name="Ramirez L."/>
            <person name="Alfaro M."/>
            <person name="Sun H."/>
            <person name="Tritt A."/>
            <person name="Yoshinaga Y."/>
            <person name="Zwiers L.-H."/>
            <person name="Turgeon B."/>
            <person name="Goodwin S."/>
            <person name="Spatafora J."/>
            <person name="Crous P."/>
            <person name="Grigoriev I."/>
        </authorList>
    </citation>
    <scope>NUCLEOTIDE SEQUENCE</scope>
    <source>
        <strain evidence="2">CBS 110217</strain>
    </source>
</reference>
<dbReference type="SUPFAM" id="SSF53474">
    <property type="entry name" value="alpha/beta-Hydrolases"/>
    <property type="match status" value="1"/>
</dbReference>
<sequence length="167" mass="18678">MWHGMRKAASDELSKAVDGILAQGTTPKQIVVTGFSMGGGVSTMAFTDIVEHIRNTWGSHNLGSLLQHLTFAAVAAGDQGFHTVLNNLYERYQIKAWDFMSHRDWTVHTHHFAFRSWRGHRYILPEAVVQHCGAEFGPQGHFILGCLKAAEWMESNGTDQVKSAYSY</sequence>
<comment type="caution">
    <text evidence="2">The sequence shown here is derived from an EMBL/GenBank/DDBJ whole genome shotgun (WGS) entry which is preliminary data.</text>
</comment>
<organism evidence="2 3">
    <name type="scientific">Setomelanomma holmii</name>
    <dbReference type="NCBI Taxonomy" id="210430"/>
    <lineage>
        <taxon>Eukaryota</taxon>
        <taxon>Fungi</taxon>
        <taxon>Dikarya</taxon>
        <taxon>Ascomycota</taxon>
        <taxon>Pezizomycotina</taxon>
        <taxon>Dothideomycetes</taxon>
        <taxon>Pleosporomycetidae</taxon>
        <taxon>Pleosporales</taxon>
        <taxon>Pleosporineae</taxon>
        <taxon>Phaeosphaeriaceae</taxon>
        <taxon>Setomelanomma</taxon>
    </lineage>
</organism>
<dbReference type="AlphaFoldDB" id="A0A9P4HJ32"/>
<keyword evidence="3" id="KW-1185">Reference proteome</keyword>
<feature type="domain" description="Fungal lipase-type" evidence="1">
    <location>
        <begin position="9"/>
        <end position="106"/>
    </location>
</feature>